<dbReference type="GO" id="GO:0043998">
    <property type="term" value="F:histone H2A acetyltransferase activity"/>
    <property type="evidence" value="ECO:0007669"/>
    <property type="project" value="InterPro"/>
</dbReference>
<dbReference type="InterPro" id="IPR000182">
    <property type="entry name" value="GNAT_dom"/>
</dbReference>
<evidence type="ECO:0000256" key="11">
    <source>
        <dbReference type="ARBA" id="ARBA00049524"/>
    </source>
</evidence>
<keyword evidence="8" id="KW-0539">Nucleus</keyword>
<name>A0A5N5X655_9EURO</name>
<evidence type="ECO:0000256" key="1">
    <source>
        <dbReference type="ARBA" id="ARBA00004123"/>
    </source>
</evidence>
<evidence type="ECO:0000259" key="13">
    <source>
        <dbReference type="PROSITE" id="PS51186"/>
    </source>
</evidence>
<dbReference type="PANTHER" id="PTHR20531:SF1">
    <property type="entry name" value="N-ALPHA-ACETYLTRANSFERASE 40"/>
    <property type="match status" value="1"/>
</dbReference>
<evidence type="ECO:0000256" key="7">
    <source>
        <dbReference type="ARBA" id="ARBA00022679"/>
    </source>
</evidence>
<evidence type="ECO:0000256" key="2">
    <source>
        <dbReference type="ARBA" id="ARBA00004496"/>
    </source>
</evidence>
<accession>A0A5N5X655</accession>
<evidence type="ECO:0000256" key="9">
    <source>
        <dbReference type="ARBA" id="ARBA00023315"/>
    </source>
</evidence>
<keyword evidence="15" id="KW-1185">Reference proteome</keyword>
<keyword evidence="9 14" id="KW-0012">Acyltransferase</keyword>
<dbReference type="Gene3D" id="3.40.630.30">
    <property type="match status" value="1"/>
</dbReference>
<evidence type="ECO:0000256" key="10">
    <source>
        <dbReference type="ARBA" id="ARBA00047821"/>
    </source>
</evidence>
<dbReference type="OrthoDB" id="424551at2759"/>
<keyword evidence="6" id="KW-0963">Cytoplasm</keyword>
<comment type="catalytic activity">
    <reaction evidence="10">
        <text>N-terminal L-seryl-[histone H2A] + acetyl-CoA = N-terminal N(alpha)-acetyl-L-seryl-[histone H2A] + CoA + H(+)</text>
        <dbReference type="Rhea" id="RHEA:50600"/>
        <dbReference type="Rhea" id="RHEA-COMP:12742"/>
        <dbReference type="Rhea" id="RHEA-COMP:12744"/>
        <dbReference type="ChEBI" id="CHEBI:15378"/>
        <dbReference type="ChEBI" id="CHEBI:57287"/>
        <dbReference type="ChEBI" id="CHEBI:57288"/>
        <dbReference type="ChEBI" id="CHEBI:64738"/>
        <dbReference type="ChEBI" id="CHEBI:83690"/>
        <dbReference type="EC" id="2.3.1.257"/>
    </reaction>
</comment>
<keyword evidence="7 14" id="KW-0808">Transferase</keyword>
<evidence type="ECO:0000313" key="14">
    <source>
        <dbReference type="EMBL" id="KAB8074820.1"/>
    </source>
</evidence>
<gene>
    <name evidence="14" type="ORF">BDV29DRAFT_115871</name>
</gene>
<dbReference type="EC" id="2.3.1.257" evidence="4"/>
<organism evidence="14 15">
    <name type="scientific">Aspergillus leporis</name>
    <dbReference type="NCBI Taxonomy" id="41062"/>
    <lineage>
        <taxon>Eukaryota</taxon>
        <taxon>Fungi</taxon>
        <taxon>Dikarya</taxon>
        <taxon>Ascomycota</taxon>
        <taxon>Pezizomycotina</taxon>
        <taxon>Eurotiomycetes</taxon>
        <taxon>Eurotiomycetidae</taxon>
        <taxon>Eurotiales</taxon>
        <taxon>Aspergillaceae</taxon>
        <taxon>Aspergillus</taxon>
        <taxon>Aspergillus subgen. Circumdati</taxon>
    </lineage>
</organism>
<evidence type="ECO:0000256" key="5">
    <source>
        <dbReference type="ARBA" id="ARBA00015043"/>
    </source>
</evidence>
<reference evidence="14 15" key="1">
    <citation type="submission" date="2019-04" db="EMBL/GenBank/DDBJ databases">
        <title>Friends and foes A comparative genomics study of 23 Aspergillus species from section Flavi.</title>
        <authorList>
            <consortium name="DOE Joint Genome Institute"/>
            <person name="Kjaerbolling I."/>
            <person name="Vesth T."/>
            <person name="Frisvad J.C."/>
            <person name="Nybo J.L."/>
            <person name="Theobald S."/>
            <person name="Kildgaard S."/>
            <person name="Isbrandt T."/>
            <person name="Kuo A."/>
            <person name="Sato A."/>
            <person name="Lyhne E.K."/>
            <person name="Kogle M.E."/>
            <person name="Wiebenga A."/>
            <person name="Kun R.S."/>
            <person name="Lubbers R.J."/>
            <person name="Makela M.R."/>
            <person name="Barry K."/>
            <person name="Chovatia M."/>
            <person name="Clum A."/>
            <person name="Daum C."/>
            <person name="Haridas S."/>
            <person name="He G."/>
            <person name="LaButti K."/>
            <person name="Lipzen A."/>
            <person name="Mondo S."/>
            <person name="Riley R."/>
            <person name="Salamov A."/>
            <person name="Simmons B.A."/>
            <person name="Magnuson J.K."/>
            <person name="Henrissat B."/>
            <person name="Mortensen U.H."/>
            <person name="Larsen T.O."/>
            <person name="Devries R.P."/>
            <person name="Grigoriev I.V."/>
            <person name="Machida M."/>
            <person name="Baker S.E."/>
            <person name="Andersen M.R."/>
        </authorList>
    </citation>
    <scope>NUCLEOTIDE SEQUENCE [LARGE SCALE GENOMIC DNA]</scope>
    <source>
        <strain evidence="14 15">CBS 151.66</strain>
    </source>
</reference>
<sequence>MSSSARGRVTKIKRGKASQQKTAIDRLHKKPAKDDKKGLPLVERTNKLSLDKFVELYMPQGGLKFKARPKIIEDTNTNEDEWLHRTLDIYTAESIPAADFEECFKLIEETSSDTYKKSGWGWSPKKKRKEMRLPDMKYLILREDPRSTQNTSPAAEGTGTTAGRFLGFTSFMVTYEDGKEVLYCYEIHVSPAAQGQGVGTCLLMRLLIIGRRIGLEKVMLTVFESNIRAARFYDKLGFSKDEFSPGPRILRNGMEKDPDYRIMSRSLRPDNEW</sequence>
<comment type="similarity">
    <text evidence="3">Belongs to the acetyltransferase family. NAA40 subfamily.</text>
</comment>
<evidence type="ECO:0000256" key="12">
    <source>
        <dbReference type="SAM" id="MobiDB-lite"/>
    </source>
</evidence>
<dbReference type="CDD" id="cd04301">
    <property type="entry name" value="NAT_SF"/>
    <property type="match status" value="1"/>
</dbReference>
<dbReference type="Proteomes" id="UP000326565">
    <property type="component" value="Unassembled WGS sequence"/>
</dbReference>
<proteinExistence type="inferred from homology"/>
<dbReference type="EMBL" id="ML732203">
    <property type="protein sequence ID" value="KAB8074820.1"/>
    <property type="molecule type" value="Genomic_DNA"/>
</dbReference>
<dbReference type="SUPFAM" id="SSF55729">
    <property type="entry name" value="Acyl-CoA N-acyltransferases (Nat)"/>
    <property type="match status" value="1"/>
</dbReference>
<evidence type="ECO:0000313" key="15">
    <source>
        <dbReference type="Proteomes" id="UP000326565"/>
    </source>
</evidence>
<evidence type="ECO:0000256" key="4">
    <source>
        <dbReference type="ARBA" id="ARBA00012950"/>
    </source>
</evidence>
<dbReference type="GO" id="GO:1990189">
    <property type="term" value="F:protein N-terminal-serine acetyltransferase activity"/>
    <property type="evidence" value="ECO:0007669"/>
    <property type="project" value="UniProtKB-EC"/>
</dbReference>
<dbReference type="GO" id="GO:0005634">
    <property type="term" value="C:nucleus"/>
    <property type="evidence" value="ECO:0007669"/>
    <property type="project" value="UniProtKB-SubCell"/>
</dbReference>
<evidence type="ECO:0000256" key="8">
    <source>
        <dbReference type="ARBA" id="ARBA00023242"/>
    </source>
</evidence>
<dbReference type="PANTHER" id="PTHR20531">
    <property type="entry name" value="N-ALPHA-ACETYLTRANSFERASE 40"/>
    <property type="match status" value="1"/>
</dbReference>
<feature type="domain" description="N-acetyltransferase" evidence="13">
    <location>
        <begin position="87"/>
        <end position="259"/>
    </location>
</feature>
<dbReference type="PROSITE" id="PS51186">
    <property type="entry name" value="GNAT"/>
    <property type="match status" value="1"/>
</dbReference>
<comment type="catalytic activity">
    <reaction evidence="11">
        <text>N-terminal L-seryl-[histone H4] + acetyl-CoA = N-terminal N(alpha)-acetyl-L-seryl-[histone H4] + CoA + H(+)</text>
        <dbReference type="Rhea" id="RHEA:50596"/>
        <dbReference type="Rhea" id="RHEA-COMP:12740"/>
        <dbReference type="Rhea" id="RHEA-COMP:12743"/>
        <dbReference type="ChEBI" id="CHEBI:15378"/>
        <dbReference type="ChEBI" id="CHEBI:57287"/>
        <dbReference type="ChEBI" id="CHEBI:57288"/>
        <dbReference type="ChEBI" id="CHEBI:64738"/>
        <dbReference type="ChEBI" id="CHEBI:83690"/>
        <dbReference type="EC" id="2.3.1.257"/>
    </reaction>
</comment>
<evidence type="ECO:0000256" key="6">
    <source>
        <dbReference type="ARBA" id="ARBA00022490"/>
    </source>
</evidence>
<dbReference type="AlphaFoldDB" id="A0A5N5X655"/>
<comment type="subcellular location">
    <subcellularLocation>
        <location evidence="2">Cytoplasm</location>
    </subcellularLocation>
    <subcellularLocation>
        <location evidence="1">Nucleus</location>
    </subcellularLocation>
</comment>
<protein>
    <recommendedName>
        <fullName evidence="5">N-alpha-acetyltransferase 40</fullName>
        <ecNumber evidence="4">2.3.1.257</ecNumber>
    </recommendedName>
</protein>
<feature type="region of interest" description="Disordered" evidence="12">
    <location>
        <begin position="1"/>
        <end position="39"/>
    </location>
</feature>
<dbReference type="GO" id="GO:0010485">
    <property type="term" value="F:histone H4 acetyltransferase activity"/>
    <property type="evidence" value="ECO:0007669"/>
    <property type="project" value="InterPro"/>
</dbReference>
<dbReference type="Pfam" id="PF00583">
    <property type="entry name" value="Acetyltransf_1"/>
    <property type="match status" value="1"/>
</dbReference>
<evidence type="ECO:0000256" key="3">
    <source>
        <dbReference type="ARBA" id="ARBA00008870"/>
    </source>
</evidence>
<dbReference type="GO" id="GO:0005737">
    <property type="term" value="C:cytoplasm"/>
    <property type="evidence" value="ECO:0007669"/>
    <property type="project" value="UniProtKB-SubCell"/>
</dbReference>
<dbReference type="InterPro" id="IPR039949">
    <property type="entry name" value="NAA40"/>
</dbReference>
<dbReference type="InterPro" id="IPR016181">
    <property type="entry name" value="Acyl_CoA_acyltransferase"/>
</dbReference>